<name>A0A841HJ79_9GAMM</name>
<dbReference type="RefSeq" id="WP_184331451.1">
    <property type="nucleotide sequence ID" value="NZ_JACHHZ010000002.1"/>
</dbReference>
<evidence type="ECO:0000313" key="3">
    <source>
        <dbReference type="Proteomes" id="UP000588068"/>
    </source>
</evidence>
<proteinExistence type="predicted"/>
<dbReference type="Gene3D" id="2.40.160.10">
    <property type="entry name" value="Porin"/>
    <property type="match status" value="1"/>
</dbReference>
<evidence type="ECO:0000313" key="2">
    <source>
        <dbReference type="EMBL" id="MBB6093271.1"/>
    </source>
</evidence>
<organism evidence="2 3">
    <name type="scientific">Povalibacter uvarum</name>
    <dbReference type="NCBI Taxonomy" id="732238"/>
    <lineage>
        <taxon>Bacteria</taxon>
        <taxon>Pseudomonadati</taxon>
        <taxon>Pseudomonadota</taxon>
        <taxon>Gammaproteobacteria</taxon>
        <taxon>Steroidobacterales</taxon>
        <taxon>Steroidobacteraceae</taxon>
        <taxon>Povalibacter</taxon>
    </lineage>
</organism>
<sequence length="413" mass="44683">MRFRTSLIALAVAAVLPSVSSAVEFSYNGFTTAGYSELDEDGVVFKTTNDMDGIDSSGTFEYDSIIGLQGTVKFSDEWSFTAQGVVKRETDGDFGPSVDWAYLKWQPVSNLAVRAGLTRPPTFMFSDSIYVGYSNIWVRPPLEVYGISPVYQLAGVDALWRTNLGPVRLTVQPYYGNSELKLPNTTTGEGEYKLDVKDWYGVALTGEYGSFTGRVGYGDKQYDDEHPGLATLKTSLTALGYADLANRLGMDGNKSPILNLGLQYDNGTQFAVAEYAHRGTDSITVPELSGSYFTFGNRFGSFTPYATVAMLNVDSARSNEEIQIASAPAPLRPALTALDASIDGLASAVSDQNTYSLGLRYDVPSFSVLKGAVVKAQIDHVEPKDGGKGFFSAAPAGFSDSVNIYSLTFDFIF</sequence>
<reference evidence="2 3" key="1">
    <citation type="submission" date="2020-08" db="EMBL/GenBank/DDBJ databases">
        <title>Genomic Encyclopedia of Type Strains, Phase IV (KMG-IV): sequencing the most valuable type-strain genomes for metagenomic binning, comparative biology and taxonomic classification.</title>
        <authorList>
            <person name="Goeker M."/>
        </authorList>
    </citation>
    <scope>NUCLEOTIDE SEQUENCE [LARGE SCALE GENOMIC DNA]</scope>
    <source>
        <strain evidence="2 3">DSM 26723</strain>
    </source>
</reference>
<keyword evidence="1" id="KW-0732">Signal</keyword>
<evidence type="ECO:0008006" key="4">
    <source>
        <dbReference type="Google" id="ProtNLM"/>
    </source>
</evidence>
<dbReference type="InterPro" id="IPR023614">
    <property type="entry name" value="Porin_dom_sf"/>
</dbReference>
<evidence type="ECO:0000256" key="1">
    <source>
        <dbReference type="SAM" id="SignalP"/>
    </source>
</evidence>
<dbReference type="EMBL" id="JACHHZ010000002">
    <property type="protein sequence ID" value="MBB6093271.1"/>
    <property type="molecule type" value="Genomic_DNA"/>
</dbReference>
<gene>
    <name evidence="2" type="ORF">HNQ60_002149</name>
</gene>
<keyword evidence="3" id="KW-1185">Reference proteome</keyword>
<accession>A0A841HJ79</accession>
<feature type="signal peptide" evidence="1">
    <location>
        <begin position="1"/>
        <end position="22"/>
    </location>
</feature>
<dbReference type="Proteomes" id="UP000588068">
    <property type="component" value="Unassembled WGS sequence"/>
</dbReference>
<comment type="caution">
    <text evidence="2">The sequence shown here is derived from an EMBL/GenBank/DDBJ whole genome shotgun (WGS) entry which is preliminary data.</text>
</comment>
<dbReference type="SUPFAM" id="SSF56935">
    <property type="entry name" value="Porins"/>
    <property type="match status" value="1"/>
</dbReference>
<feature type="chain" id="PRO_5032748541" description="Porin" evidence="1">
    <location>
        <begin position="23"/>
        <end position="413"/>
    </location>
</feature>
<protein>
    <recommendedName>
        <fullName evidence="4">Porin</fullName>
    </recommendedName>
</protein>
<dbReference type="AlphaFoldDB" id="A0A841HJ79"/>